<feature type="region of interest" description="Disordered" evidence="1">
    <location>
        <begin position="45"/>
        <end position="77"/>
    </location>
</feature>
<gene>
    <name evidence="2" type="ORF">GCM10010448_31210</name>
</gene>
<dbReference type="Proteomes" id="UP001501532">
    <property type="component" value="Unassembled WGS sequence"/>
</dbReference>
<name>A0ABP6LL08_9ACTN</name>
<evidence type="ECO:0000313" key="2">
    <source>
        <dbReference type="EMBL" id="GAA3046049.1"/>
    </source>
</evidence>
<evidence type="ECO:0000256" key="1">
    <source>
        <dbReference type="SAM" id="MobiDB-lite"/>
    </source>
</evidence>
<dbReference type="RefSeq" id="WP_234519161.1">
    <property type="nucleotide sequence ID" value="NZ_BAAAUF010000021.1"/>
</dbReference>
<proteinExistence type="predicted"/>
<evidence type="ECO:0008006" key="4">
    <source>
        <dbReference type="Google" id="ProtNLM"/>
    </source>
</evidence>
<evidence type="ECO:0000313" key="3">
    <source>
        <dbReference type="Proteomes" id="UP001501532"/>
    </source>
</evidence>
<dbReference type="EMBL" id="BAAAUF010000021">
    <property type="protein sequence ID" value="GAA3046049.1"/>
    <property type="molecule type" value="Genomic_DNA"/>
</dbReference>
<feature type="compositionally biased region" description="Polar residues" evidence="1">
    <location>
        <begin position="68"/>
        <end position="77"/>
    </location>
</feature>
<comment type="caution">
    <text evidence="2">The sequence shown here is derived from an EMBL/GenBank/DDBJ whole genome shotgun (WGS) entry which is preliminary data.</text>
</comment>
<organism evidence="2 3">
    <name type="scientific">Streptomyces glomeratus</name>
    <dbReference type="NCBI Taxonomy" id="284452"/>
    <lineage>
        <taxon>Bacteria</taxon>
        <taxon>Bacillati</taxon>
        <taxon>Actinomycetota</taxon>
        <taxon>Actinomycetes</taxon>
        <taxon>Kitasatosporales</taxon>
        <taxon>Streptomycetaceae</taxon>
        <taxon>Streptomyces</taxon>
    </lineage>
</organism>
<keyword evidence="3" id="KW-1185">Reference proteome</keyword>
<accession>A0ABP6LL08</accession>
<sequence>MTDGAQQSGQPSSAGSHGDGTWRYVVAPALVSVLTGLFYQLHGCGSDSPGPTPTSTVTETMSDDTQESDSAVPSTPSVSADITRIVYRGADSGNAAYADIEVDTDISGLRGQECVIKWSTYYPYANGEQGGTNTGYSGQRSTGLLAYDDTVSSATLAVRAQQSGWRVHIFVYGPDGTLLDQQDGPTG</sequence>
<protein>
    <recommendedName>
        <fullName evidence="4">Lipoprotein</fullName>
    </recommendedName>
</protein>
<reference evidence="3" key="1">
    <citation type="journal article" date="2019" name="Int. J. Syst. Evol. Microbiol.">
        <title>The Global Catalogue of Microorganisms (GCM) 10K type strain sequencing project: providing services to taxonomists for standard genome sequencing and annotation.</title>
        <authorList>
            <consortium name="The Broad Institute Genomics Platform"/>
            <consortium name="The Broad Institute Genome Sequencing Center for Infectious Disease"/>
            <person name="Wu L."/>
            <person name="Ma J."/>
        </authorList>
    </citation>
    <scope>NUCLEOTIDE SEQUENCE [LARGE SCALE GENOMIC DNA]</scope>
    <source>
        <strain evidence="3">JCM 9091</strain>
    </source>
</reference>